<evidence type="ECO:0000313" key="3">
    <source>
        <dbReference type="Proteomes" id="UP000077037"/>
    </source>
</evidence>
<name>A0A157RMF1_9BORD</name>
<reference evidence="2 3" key="1">
    <citation type="submission" date="2016-03" db="EMBL/GenBank/DDBJ databases">
        <authorList>
            <consortium name="Pathogen Informatics"/>
        </authorList>
    </citation>
    <scope>NUCLEOTIDE SEQUENCE [LARGE SCALE GENOMIC DNA]</scope>
    <source>
        <strain evidence="2 3">NCTC13364</strain>
    </source>
</reference>
<evidence type="ECO:0000313" key="2">
    <source>
        <dbReference type="EMBL" id="SAI59171.1"/>
    </source>
</evidence>
<accession>A0A157RMF1</accession>
<organism evidence="2 3">
    <name type="scientific">Bordetella ansorpii</name>
    <dbReference type="NCBI Taxonomy" id="288768"/>
    <lineage>
        <taxon>Bacteria</taxon>
        <taxon>Pseudomonadati</taxon>
        <taxon>Pseudomonadota</taxon>
        <taxon>Betaproteobacteria</taxon>
        <taxon>Burkholderiales</taxon>
        <taxon>Alcaligenaceae</taxon>
        <taxon>Bordetella</taxon>
    </lineage>
</organism>
<evidence type="ECO:0000259" key="1">
    <source>
        <dbReference type="Pfam" id="PF14300"/>
    </source>
</evidence>
<dbReference type="Pfam" id="PF14300">
    <property type="entry name" value="DMP19"/>
    <property type="match status" value="1"/>
</dbReference>
<sequence>MTSPASEILSPRDAILVSRNAFDSEDTYDIIESNIAFLNALFEAHLMTHEVSRAALTSYYVDYYYAQLENGGFSQFVFNSRWSDEVVDMVREGLQGMGAAGHLALFDAGAAVIAELGGEAFAAYLSGQYFGEDEVRDRLDEVGTPSYELSQQEDLIALNAVWLRQHPDLRALPLDELQQELDRRAAAVPDRQAREQAAKESEPLYIKQIRALCEQAGQTLERVTAGDINTVYDGKQLRDREDDEPVGPIVWFFITDAGLHCMAQGESNVVMFNAQTRKQVAELDVSG</sequence>
<protein>
    <recommendedName>
        <fullName evidence="1">DNA mimic protein DMP19 C-terminal domain-containing protein</fullName>
    </recommendedName>
</protein>
<dbReference type="EMBL" id="FKBS01000029">
    <property type="protein sequence ID" value="SAI59171.1"/>
    <property type="molecule type" value="Genomic_DNA"/>
</dbReference>
<gene>
    <name evidence="2" type="ORF">SAMEA1982600_05234</name>
</gene>
<feature type="domain" description="DNA mimic protein DMP19 C-terminal" evidence="1">
    <location>
        <begin position="50"/>
        <end position="166"/>
    </location>
</feature>
<dbReference type="Gene3D" id="1.20.1420.60">
    <property type="match status" value="1"/>
</dbReference>
<dbReference type="Proteomes" id="UP000077037">
    <property type="component" value="Unassembled WGS sequence"/>
</dbReference>
<dbReference type="RefSeq" id="WP_066421005.1">
    <property type="nucleotide sequence ID" value="NZ_FKBS01000029.1"/>
</dbReference>
<proteinExistence type="predicted"/>
<dbReference type="InterPro" id="IPR025402">
    <property type="entry name" value="DMP19_C"/>
</dbReference>
<dbReference type="AlphaFoldDB" id="A0A157RMF1"/>
<dbReference type="OrthoDB" id="3720724at2"/>